<gene>
    <name evidence="4" type="primary">hscB</name>
    <name evidence="7" type="ORF">B6C91_04150</name>
    <name evidence="6" type="ORF">B6D08_06970</name>
</gene>
<dbReference type="EMBL" id="NART01000011">
    <property type="protein sequence ID" value="OTQ10948.1"/>
    <property type="molecule type" value="Genomic_DNA"/>
</dbReference>
<dbReference type="PROSITE" id="PS50076">
    <property type="entry name" value="DNAJ_2"/>
    <property type="match status" value="1"/>
</dbReference>
<dbReference type="Gene3D" id="1.10.287.110">
    <property type="entry name" value="DnaJ domain"/>
    <property type="match status" value="1"/>
</dbReference>
<dbReference type="PANTHER" id="PTHR14021">
    <property type="entry name" value="IRON-SULFUR CLUSTER CO-CHAPERONE PROTEIN HSCB"/>
    <property type="match status" value="1"/>
</dbReference>
<name>A0A242NHQ7_9GAMM</name>
<dbReference type="Gene3D" id="1.20.1280.20">
    <property type="entry name" value="HscB, C-terminal domain"/>
    <property type="match status" value="1"/>
</dbReference>
<feature type="domain" description="J" evidence="5">
    <location>
        <begin position="5"/>
        <end position="69"/>
    </location>
</feature>
<dbReference type="GO" id="GO:0051259">
    <property type="term" value="P:protein complex oligomerization"/>
    <property type="evidence" value="ECO:0007669"/>
    <property type="project" value="InterPro"/>
</dbReference>
<dbReference type="NCBIfam" id="TIGR00714">
    <property type="entry name" value="hscB"/>
    <property type="match status" value="1"/>
</dbReference>
<evidence type="ECO:0000313" key="6">
    <source>
        <dbReference type="EMBL" id="OTP99614.1"/>
    </source>
</evidence>
<comment type="caution">
    <text evidence="6">The sequence shown here is derived from an EMBL/GenBank/DDBJ whole genome shotgun (WGS) entry which is preliminary data.</text>
</comment>
<dbReference type="GO" id="GO:0001671">
    <property type="term" value="F:ATPase activator activity"/>
    <property type="evidence" value="ECO:0007669"/>
    <property type="project" value="InterPro"/>
</dbReference>
<keyword evidence="2 4" id="KW-0143">Chaperone</keyword>
<evidence type="ECO:0000256" key="3">
    <source>
        <dbReference type="ARBA" id="ARBA00025596"/>
    </source>
</evidence>
<dbReference type="SUPFAM" id="SSF47144">
    <property type="entry name" value="HSC20 (HSCB), C-terminal oligomerisation domain"/>
    <property type="match status" value="1"/>
</dbReference>
<dbReference type="GO" id="GO:1990230">
    <property type="term" value="C:iron-sulfur cluster transfer complex"/>
    <property type="evidence" value="ECO:0007669"/>
    <property type="project" value="TreeGrafter"/>
</dbReference>
<dbReference type="InterPro" id="IPR004640">
    <property type="entry name" value="HscB"/>
</dbReference>
<comment type="function">
    <text evidence="3 4">Co-chaperone involved in the maturation of iron-sulfur cluster-containing proteins. Seems to help targeting proteins to be folded toward HscA.</text>
</comment>
<protein>
    <recommendedName>
        <fullName evidence="4">Co-chaperone protein HscB homolog</fullName>
    </recommendedName>
</protein>
<keyword evidence="8" id="KW-1185">Reference proteome</keyword>
<dbReference type="GO" id="GO:0051087">
    <property type="term" value="F:protein-folding chaperone binding"/>
    <property type="evidence" value="ECO:0007669"/>
    <property type="project" value="InterPro"/>
</dbReference>
<dbReference type="InterPro" id="IPR009073">
    <property type="entry name" value="HscB_oligo_C"/>
</dbReference>
<dbReference type="CDD" id="cd06257">
    <property type="entry name" value="DnaJ"/>
    <property type="match status" value="1"/>
</dbReference>
<accession>A0A242NHQ7</accession>
<dbReference type="AlphaFoldDB" id="A0A242NHQ7"/>
<comment type="similarity">
    <text evidence="1 4">Belongs to the HscB family.</text>
</comment>
<dbReference type="OrthoDB" id="287587at2"/>
<dbReference type="Proteomes" id="UP000194977">
    <property type="component" value="Unassembled WGS sequence"/>
</dbReference>
<dbReference type="Proteomes" id="UP000194800">
    <property type="component" value="Unassembled WGS sequence"/>
</dbReference>
<comment type="subunit">
    <text evidence="4">Interacts with HscA and stimulates its ATPase activity.</text>
</comment>
<dbReference type="InterPro" id="IPR036869">
    <property type="entry name" value="J_dom_sf"/>
</dbReference>
<reference evidence="8 9" key="1">
    <citation type="submission" date="2017-03" db="EMBL/GenBank/DDBJ databases">
        <title>Comparative genomics of honeybee gut symbionts reveal geographically distinct and subgroup specific antibiotic resistance.</title>
        <authorList>
            <person name="Ludvigsen J."/>
            <person name="Porcellato D."/>
            <person name="Labee-Lund T.M."/>
            <person name="Amdam G.V."/>
            <person name="Rudi K."/>
        </authorList>
    </citation>
    <scope>NUCLEOTIDE SEQUENCE [LARGE SCALE GENOMIC DNA]</scope>
    <source>
        <strain evidence="6 9">A-7-12</strain>
        <strain evidence="7 8">A-9-12</strain>
    </source>
</reference>
<evidence type="ECO:0000313" key="9">
    <source>
        <dbReference type="Proteomes" id="UP000194977"/>
    </source>
</evidence>
<sequence length="174" mass="20569">MNMPNYFELFDLPVQLPVDVSLLTANYQQLQRQYHPDNFATANDNDKMVMVQKSAMINDGYHTLKNPIKAAEHLLSLKGFDAATEQNIIHDADFLMEQFVLREKLEDIESQDDFVILDDFHSEVFARQHDVYKQLLEFINKQDWEAALNQIFKIRYLTRLIEQIEKLQEKQYAL</sequence>
<dbReference type="HAMAP" id="MF_00682">
    <property type="entry name" value="HscB"/>
    <property type="match status" value="1"/>
</dbReference>
<dbReference type="PANTHER" id="PTHR14021:SF15">
    <property type="entry name" value="IRON-SULFUR CLUSTER CO-CHAPERONE PROTEIN HSCB"/>
    <property type="match status" value="1"/>
</dbReference>
<dbReference type="Pfam" id="PF07743">
    <property type="entry name" value="HSCB_C"/>
    <property type="match status" value="1"/>
</dbReference>
<evidence type="ECO:0000259" key="5">
    <source>
        <dbReference type="PROSITE" id="PS50076"/>
    </source>
</evidence>
<evidence type="ECO:0000256" key="1">
    <source>
        <dbReference type="ARBA" id="ARBA00010476"/>
    </source>
</evidence>
<dbReference type="InterPro" id="IPR036386">
    <property type="entry name" value="HscB_C_sf"/>
</dbReference>
<evidence type="ECO:0000313" key="8">
    <source>
        <dbReference type="Proteomes" id="UP000194800"/>
    </source>
</evidence>
<organism evidence="6 9">
    <name type="scientific">Gilliamella apicola</name>
    <dbReference type="NCBI Taxonomy" id="1196095"/>
    <lineage>
        <taxon>Bacteria</taxon>
        <taxon>Pseudomonadati</taxon>
        <taxon>Pseudomonadota</taxon>
        <taxon>Gammaproteobacteria</taxon>
        <taxon>Orbales</taxon>
        <taxon>Orbaceae</taxon>
        <taxon>Gilliamella</taxon>
    </lineage>
</organism>
<dbReference type="SMART" id="SM00271">
    <property type="entry name" value="DnaJ"/>
    <property type="match status" value="1"/>
</dbReference>
<dbReference type="EMBL" id="NARP01000015">
    <property type="protein sequence ID" value="OTP99614.1"/>
    <property type="molecule type" value="Genomic_DNA"/>
</dbReference>
<dbReference type="GO" id="GO:0044571">
    <property type="term" value="P:[2Fe-2S] cluster assembly"/>
    <property type="evidence" value="ECO:0007669"/>
    <property type="project" value="InterPro"/>
</dbReference>
<evidence type="ECO:0000313" key="7">
    <source>
        <dbReference type="EMBL" id="OTQ10948.1"/>
    </source>
</evidence>
<dbReference type="InterPro" id="IPR001623">
    <property type="entry name" value="DnaJ_domain"/>
</dbReference>
<dbReference type="SUPFAM" id="SSF46565">
    <property type="entry name" value="Chaperone J-domain"/>
    <property type="match status" value="1"/>
</dbReference>
<evidence type="ECO:0000256" key="2">
    <source>
        <dbReference type="ARBA" id="ARBA00023186"/>
    </source>
</evidence>
<proteinExistence type="inferred from homology"/>
<evidence type="ECO:0000256" key="4">
    <source>
        <dbReference type="HAMAP-Rule" id="MF_00682"/>
    </source>
</evidence>
<dbReference type="GO" id="GO:0006457">
    <property type="term" value="P:protein folding"/>
    <property type="evidence" value="ECO:0007669"/>
    <property type="project" value="UniProtKB-UniRule"/>
</dbReference>